<dbReference type="InterPro" id="IPR010297">
    <property type="entry name" value="DUF900_hydrolase"/>
</dbReference>
<dbReference type="PIRSF" id="PIRSF033909">
    <property type="entry name" value="UCP033909"/>
    <property type="match status" value="1"/>
</dbReference>
<dbReference type="AlphaFoldDB" id="A0A1T5ELS9"/>
<proteinExistence type="predicted"/>
<dbReference type="SUPFAM" id="SSF53474">
    <property type="entry name" value="alpha/beta-Hydrolases"/>
    <property type="match status" value="1"/>
</dbReference>
<dbReference type="Gene3D" id="3.40.50.1820">
    <property type="entry name" value="alpha/beta hydrolase"/>
    <property type="match status" value="1"/>
</dbReference>
<dbReference type="InterPro" id="IPR029058">
    <property type="entry name" value="AB_hydrolase_fold"/>
</dbReference>
<dbReference type="Pfam" id="PF05990">
    <property type="entry name" value="DUF900"/>
    <property type="match status" value="1"/>
</dbReference>
<dbReference type="PANTHER" id="PTHR36513">
    <property type="entry name" value="ABC TRANSMEMBRANE TYPE-1 DOMAIN-CONTAINING PROTEIN"/>
    <property type="match status" value="1"/>
</dbReference>
<organism evidence="1 2">
    <name type="scientific">Bosea thiooxidans</name>
    <dbReference type="NCBI Taxonomy" id="53254"/>
    <lineage>
        <taxon>Bacteria</taxon>
        <taxon>Pseudomonadati</taxon>
        <taxon>Pseudomonadota</taxon>
        <taxon>Alphaproteobacteria</taxon>
        <taxon>Hyphomicrobiales</taxon>
        <taxon>Boseaceae</taxon>
        <taxon>Bosea</taxon>
    </lineage>
</organism>
<name>A0A1T5ELS9_9HYPH</name>
<reference evidence="1 2" key="1">
    <citation type="submission" date="2017-02" db="EMBL/GenBank/DDBJ databases">
        <authorList>
            <person name="Peterson S.W."/>
        </authorList>
    </citation>
    <scope>NUCLEOTIDE SEQUENCE [LARGE SCALE GENOMIC DNA]</scope>
    <source>
        <strain evidence="1 2">DSM 9653</strain>
    </source>
</reference>
<evidence type="ECO:0000313" key="1">
    <source>
        <dbReference type="EMBL" id="SKB84836.1"/>
    </source>
</evidence>
<sequence>MRPLLTASINWLRAAARPDAGRRACLGVALAAAVLTAGCGSRPEEGFLAPVAEIDSGATPHTLLVATTRKRDDRPGTLFNGERSTPLDFAKIVVSVPDKHTEGEVEWASSPPGNPKTDFVVRQAGYLESEKAFVSTLNAQLAAKPKGKRNIFLFIHGYNTMFAEGLYRFAQLVHDSRAEGVPVLFTWASRGQLTQYVYDTNSATAARDDLERTIRLLFASNADQINILAHSMGNWVTVEALRQVRISGGLPQASKLGHVVLAAPDIDIDVFKSQMRRFGKPVKPFFIVLSKDDKALGASNFLAGGRGRLGADSDPEELAALGAVVIDMTEVKGLDSSNHGKFAQLAAVAPKLTAVLESGVARQHPSASAQEIASGSLEAIVKLPITIIGAPFRLLGGV</sequence>
<evidence type="ECO:0000313" key="2">
    <source>
        <dbReference type="Proteomes" id="UP000190130"/>
    </source>
</evidence>
<dbReference type="RefSeq" id="WP_079591580.1">
    <property type="nucleotide sequence ID" value="NZ_FUYX01000006.1"/>
</dbReference>
<accession>A0A1T5ELS9</accession>
<gene>
    <name evidence="1" type="ORF">SAMN05660750_02633</name>
</gene>
<dbReference type="PANTHER" id="PTHR36513:SF1">
    <property type="entry name" value="TRANSMEMBRANE PROTEIN"/>
    <property type="match status" value="1"/>
</dbReference>
<dbReference type="Proteomes" id="UP000190130">
    <property type="component" value="Unassembled WGS sequence"/>
</dbReference>
<dbReference type="EMBL" id="FUYX01000006">
    <property type="protein sequence ID" value="SKB84836.1"/>
    <property type="molecule type" value="Genomic_DNA"/>
</dbReference>
<dbReference type="OrthoDB" id="9797755at2"/>
<dbReference type="InterPro" id="IPR014586">
    <property type="entry name" value="UCP033909"/>
</dbReference>
<protein>
    <submittedName>
        <fullName evidence="1">Esterase/lipase superfamily enzyme</fullName>
    </submittedName>
</protein>